<proteinExistence type="predicted"/>
<dbReference type="RefSeq" id="WP_344631926.1">
    <property type="nucleotide sequence ID" value="NZ_BAAATJ010000015.1"/>
</dbReference>
<accession>A0ABN3IGE1</accession>
<dbReference type="Proteomes" id="UP001500058">
    <property type="component" value="Unassembled WGS sequence"/>
</dbReference>
<name>A0ABN3IGE1_9ACTN</name>
<evidence type="ECO:0000256" key="1">
    <source>
        <dbReference type="SAM" id="MobiDB-lite"/>
    </source>
</evidence>
<dbReference type="Gene3D" id="1.20.120.450">
    <property type="entry name" value="dinb family like domain"/>
    <property type="match status" value="1"/>
</dbReference>
<organism evidence="2 3">
    <name type="scientific">Streptomyces glaucosporus</name>
    <dbReference type="NCBI Taxonomy" id="284044"/>
    <lineage>
        <taxon>Bacteria</taxon>
        <taxon>Bacillati</taxon>
        <taxon>Actinomycetota</taxon>
        <taxon>Actinomycetes</taxon>
        <taxon>Kitasatosporales</taxon>
        <taxon>Streptomycetaceae</taxon>
        <taxon>Streptomyces</taxon>
    </lineage>
</organism>
<protein>
    <submittedName>
        <fullName evidence="2">DinB family protein</fullName>
    </submittedName>
</protein>
<dbReference type="EMBL" id="BAAATJ010000015">
    <property type="protein sequence ID" value="GAA2404110.1"/>
    <property type="molecule type" value="Genomic_DNA"/>
</dbReference>
<evidence type="ECO:0000313" key="3">
    <source>
        <dbReference type="Proteomes" id="UP001500058"/>
    </source>
</evidence>
<keyword evidence="3" id="KW-1185">Reference proteome</keyword>
<dbReference type="SUPFAM" id="SSF109854">
    <property type="entry name" value="DinB/YfiT-like putative metalloenzymes"/>
    <property type="match status" value="1"/>
</dbReference>
<sequence length="181" mass="18947">MTDAADTTGTASTAETAGGAPRGDVRPPGIDADERTTLSAFLDYLRDAVAAKAAGVPGEAARAPGVPSGTSLLGLVKHLTAVEHNWFAWAYAGEGELLDDEAPPAPGETADALLAAYREAAGRSNRIVAECGSLDRPGVRSLRETPPPTMRWILVHMIEETARHAGHADILRERIDGTTGR</sequence>
<dbReference type="InterPro" id="IPR007061">
    <property type="entry name" value="MST-like"/>
</dbReference>
<comment type="caution">
    <text evidence="2">The sequence shown here is derived from an EMBL/GenBank/DDBJ whole genome shotgun (WGS) entry which is preliminary data.</text>
</comment>
<reference evidence="2 3" key="1">
    <citation type="journal article" date="2019" name="Int. J. Syst. Evol. Microbiol.">
        <title>The Global Catalogue of Microorganisms (GCM) 10K type strain sequencing project: providing services to taxonomists for standard genome sequencing and annotation.</title>
        <authorList>
            <consortium name="The Broad Institute Genomics Platform"/>
            <consortium name="The Broad Institute Genome Sequencing Center for Infectious Disease"/>
            <person name="Wu L."/>
            <person name="Ma J."/>
        </authorList>
    </citation>
    <scope>NUCLEOTIDE SEQUENCE [LARGE SCALE GENOMIC DNA]</scope>
    <source>
        <strain evidence="2 3">JCM 6921</strain>
    </source>
</reference>
<dbReference type="Pfam" id="PF04978">
    <property type="entry name" value="MST"/>
    <property type="match status" value="1"/>
</dbReference>
<feature type="region of interest" description="Disordered" evidence="1">
    <location>
        <begin position="1"/>
        <end position="32"/>
    </location>
</feature>
<dbReference type="InterPro" id="IPR034660">
    <property type="entry name" value="DinB/YfiT-like"/>
</dbReference>
<evidence type="ECO:0000313" key="2">
    <source>
        <dbReference type="EMBL" id="GAA2404110.1"/>
    </source>
</evidence>
<feature type="compositionally biased region" description="Low complexity" evidence="1">
    <location>
        <begin position="1"/>
        <end position="19"/>
    </location>
</feature>
<gene>
    <name evidence="2" type="ORF">GCM10010420_34430</name>
</gene>